<organism evidence="1 2">
    <name type="scientific">Noviherbaspirillum pedocola</name>
    <dbReference type="NCBI Taxonomy" id="2801341"/>
    <lineage>
        <taxon>Bacteria</taxon>
        <taxon>Pseudomonadati</taxon>
        <taxon>Pseudomonadota</taxon>
        <taxon>Betaproteobacteria</taxon>
        <taxon>Burkholderiales</taxon>
        <taxon>Oxalobacteraceae</taxon>
        <taxon>Noviherbaspirillum</taxon>
    </lineage>
</organism>
<dbReference type="Proteomes" id="UP000622890">
    <property type="component" value="Unassembled WGS sequence"/>
</dbReference>
<gene>
    <name evidence="1" type="ORF">JJB74_22060</name>
</gene>
<name>A0A934SXH4_9BURK</name>
<dbReference type="InterPro" id="IPR054333">
    <property type="entry name" value="REase-ARP-assoc"/>
</dbReference>
<evidence type="ECO:0000313" key="1">
    <source>
        <dbReference type="EMBL" id="MBK4737313.1"/>
    </source>
</evidence>
<reference evidence="1" key="1">
    <citation type="submission" date="2021-01" db="EMBL/GenBank/DDBJ databases">
        <title>Genome sequence of strain Noviherbaspirillum sp. DKR-6.</title>
        <authorList>
            <person name="Chaudhary D.K."/>
        </authorList>
    </citation>
    <scope>NUCLEOTIDE SEQUENCE</scope>
    <source>
        <strain evidence="1">DKR-6</strain>
    </source>
</reference>
<accession>A0A934SXH4</accession>
<proteinExistence type="predicted"/>
<dbReference type="EMBL" id="JAEPBG010000011">
    <property type="protein sequence ID" value="MBK4737313.1"/>
    <property type="molecule type" value="Genomic_DNA"/>
</dbReference>
<sequence length="108" mass="12655">MRKHGITDGLENERLCIFTLHYQFFREVIFSVEKNGTFVVLFDKRSPVFRCRAGEKEGGLLPFLLSYLPDSIKAKVVSLSMQELVAQIETRPAHHDWIFEFKRKYGMD</sequence>
<keyword evidence="2" id="KW-1185">Reference proteome</keyword>
<evidence type="ECO:0000313" key="2">
    <source>
        <dbReference type="Proteomes" id="UP000622890"/>
    </source>
</evidence>
<dbReference type="AlphaFoldDB" id="A0A934SXH4"/>
<dbReference type="Pfam" id="PF22558">
    <property type="entry name" value="REase-ARP"/>
    <property type="match status" value="1"/>
</dbReference>
<protein>
    <submittedName>
        <fullName evidence="1">Uncharacterized protein</fullName>
    </submittedName>
</protein>
<comment type="caution">
    <text evidence="1">The sequence shown here is derived from an EMBL/GenBank/DDBJ whole genome shotgun (WGS) entry which is preliminary data.</text>
</comment>